<proteinExistence type="predicted"/>
<dbReference type="InterPro" id="IPR013096">
    <property type="entry name" value="Cupin_2"/>
</dbReference>
<dbReference type="InterPro" id="IPR047142">
    <property type="entry name" value="OryJ/VirC-like"/>
</dbReference>
<feature type="domain" description="Cupin type-2" evidence="2">
    <location>
        <begin position="113"/>
        <end position="180"/>
    </location>
</feature>
<reference evidence="4" key="2">
    <citation type="submission" date="2015-01" db="EMBL/GenBank/DDBJ databases">
        <title>Evolutionary Origins and Diversification of the Mycorrhizal Mutualists.</title>
        <authorList>
            <consortium name="DOE Joint Genome Institute"/>
            <consortium name="Mycorrhizal Genomics Consortium"/>
            <person name="Kohler A."/>
            <person name="Kuo A."/>
            <person name="Nagy L.G."/>
            <person name="Floudas D."/>
            <person name="Copeland A."/>
            <person name="Barry K.W."/>
            <person name="Cichocki N."/>
            <person name="Veneault-Fourrey C."/>
            <person name="LaButti K."/>
            <person name="Lindquist E.A."/>
            <person name="Lipzen A."/>
            <person name="Lundell T."/>
            <person name="Morin E."/>
            <person name="Murat C."/>
            <person name="Riley R."/>
            <person name="Ohm R."/>
            <person name="Sun H."/>
            <person name="Tunlid A."/>
            <person name="Henrissat B."/>
            <person name="Grigoriev I.V."/>
            <person name="Hibbett D.S."/>
            <person name="Martin F."/>
        </authorList>
    </citation>
    <scope>NUCLEOTIDE SEQUENCE [LARGE SCALE GENOMIC DNA]</scope>
    <source>
        <strain evidence="4">Zn</strain>
    </source>
</reference>
<dbReference type="Pfam" id="PF07883">
    <property type="entry name" value="Cupin_2"/>
    <property type="match status" value="1"/>
</dbReference>
<evidence type="ECO:0000256" key="1">
    <source>
        <dbReference type="SAM" id="MobiDB-lite"/>
    </source>
</evidence>
<dbReference type="CDD" id="cd02231">
    <property type="entry name" value="cupin_BLL6423-like"/>
    <property type="match status" value="1"/>
</dbReference>
<name>A0A0C3HR15_OIDMZ</name>
<sequence length="204" mass="21786">MCLPIRNFKSNKNSKQSSSLSSEIASISKMASIRPHAQLPAPRLVVTGHTKGGSSIFASDTVVPQFHPFGPAGSGFSNFHNSATVPVSNVLPIPDLGNVLPRCPPAGINFGISDFAPNGRSPMHRTISADYAIVLEGEIILSLDSGEKKAIRKGEFILQRGTNHEWINPSSEVTCRILFVMIGAEKIVLGDGTTLEQTVLGPKK</sequence>
<dbReference type="EMBL" id="KN832872">
    <property type="protein sequence ID" value="KIN04687.1"/>
    <property type="molecule type" value="Genomic_DNA"/>
</dbReference>
<dbReference type="Proteomes" id="UP000054321">
    <property type="component" value="Unassembled WGS sequence"/>
</dbReference>
<dbReference type="OrthoDB" id="5840532at2759"/>
<feature type="region of interest" description="Disordered" evidence="1">
    <location>
        <begin position="1"/>
        <end position="21"/>
    </location>
</feature>
<accession>A0A0C3HR15</accession>
<evidence type="ECO:0000313" key="3">
    <source>
        <dbReference type="EMBL" id="KIN04687.1"/>
    </source>
</evidence>
<evidence type="ECO:0000259" key="2">
    <source>
        <dbReference type="Pfam" id="PF07883"/>
    </source>
</evidence>
<dbReference type="PANTHER" id="PTHR36156:SF2">
    <property type="entry name" value="CUPIN TYPE-2 DOMAIN-CONTAINING PROTEIN"/>
    <property type="match status" value="1"/>
</dbReference>
<dbReference type="AlphaFoldDB" id="A0A0C3HR15"/>
<evidence type="ECO:0000313" key="4">
    <source>
        <dbReference type="Proteomes" id="UP000054321"/>
    </source>
</evidence>
<protein>
    <recommendedName>
        <fullName evidence="2">Cupin type-2 domain-containing protein</fullName>
    </recommendedName>
</protein>
<gene>
    <name evidence="3" type="ORF">OIDMADRAFT_17644</name>
</gene>
<dbReference type="InParanoid" id="A0A0C3HR15"/>
<dbReference type="PANTHER" id="PTHR36156">
    <property type="entry name" value="SLR2101 PROTEIN"/>
    <property type="match status" value="1"/>
</dbReference>
<dbReference type="InterPro" id="IPR014710">
    <property type="entry name" value="RmlC-like_jellyroll"/>
</dbReference>
<dbReference type="STRING" id="913774.A0A0C3HR15"/>
<keyword evidence="4" id="KW-1185">Reference proteome</keyword>
<dbReference type="HOGENOM" id="CLU_096188_2_2_1"/>
<reference evidence="3 4" key="1">
    <citation type="submission" date="2014-04" db="EMBL/GenBank/DDBJ databases">
        <authorList>
            <consortium name="DOE Joint Genome Institute"/>
            <person name="Kuo A."/>
            <person name="Martino E."/>
            <person name="Perotto S."/>
            <person name="Kohler A."/>
            <person name="Nagy L.G."/>
            <person name="Floudas D."/>
            <person name="Copeland A."/>
            <person name="Barry K.W."/>
            <person name="Cichocki N."/>
            <person name="Veneault-Fourrey C."/>
            <person name="LaButti K."/>
            <person name="Lindquist E.A."/>
            <person name="Lipzen A."/>
            <person name="Lundell T."/>
            <person name="Morin E."/>
            <person name="Murat C."/>
            <person name="Sun H."/>
            <person name="Tunlid A."/>
            <person name="Henrissat B."/>
            <person name="Grigoriev I.V."/>
            <person name="Hibbett D.S."/>
            <person name="Martin F."/>
            <person name="Nordberg H.P."/>
            <person name="Cantor M.N."/>
            <person name="Hua S.X."/>
        </authorList>
    </citation>
    <scope>NUCLEOTIDE SEQUENCE [LARGE SCALE GENOMIC DNA]</scope>
    <source>
        <strain evidence="3 4">Zn</strain>
    </source>
</reference>
<dbReference type="InterPro" id="IPR011051">
    <property type="entry name" value="RmlC_Cupin_sf"/>
</dbReference>
<dbReference type="SUPFAM" id="SSF51182">
    <property type="entry name" value="RmlC-like cupins"/>
    <property type="match status" value="1"/>
</dbReference>
<dbReference type="Gene3D" id="2.60.120.10">
    <property type="entry name" value="Jelly Rolls"/>
    <property type="match status" value="1"/>
</dbReference>
<organism evidence="3 4">
    <name type="scientific">Oidiodendron maius (strain Zn)</name>
    <dbReference type="NCBI Taxonomy" id="913774"/>
    <lineage>
        <taxon>Eukaryota</taxon>
        <taxon>Fungi</taxon>
        <taxon>Dikarya</taxon>
        <taxon>Ascomycota</taxon>
        <taxon>Pezizomycotina</taxon>
        <taxon>Leotiomycetes</taxon>
        <taxon>Leotiomycetes incertae sedis</taxon>
        <taxon>Myxotrichaceae</taxon>
        <taxon>Oidiodendron</taxon>
    </lineage>
</organism>
<feature type="compositionally biased region" description="Low complexity" evidence="1">
    <location>
        <begin position="10"/>
        <end position="21"/>
    </location>
</feature>